<evidence type="ECO:0000313" key="2">
    <source>
        <dbReference type="EMBL" id="CCE61534.1"/>
    </source>
</evidence>
<dbReference type="EMBL" id="HE612856">
    <property type="protein sequence ID" value="CCE61534.1"/>
    <property type="molecule type" value="Genomic_DNA"/>
</dbReference>
<gene>
    <name evidence="2" type="primary">TPHA0A04610</name>
    <name evidence="2" type="ordered locus">TPHA_0A04610</name>
</gene>
<dbReference type="HOGENOM" id="CLU_071646_0_0_1"/>
<dbReference type="RefSeq" id="XP_003683968.1">
    <property type="nucleotide sequence ID" value="XM_003683920.1"/>
</dbReference>
<dbReference type="eggNOG" id="ENOG502S17D">
    <property type="taxonomic scope" value="Eukaryota"/>
</dbReference>
<dbReference type="OMA" id="CDFFRLL"/>
<evidence type="ECO:0000313" key="3">
    <source>
        <dbReference type="Proteomes" id="UP000005666"/>
    </source>
</evidence>
<dbReference type="PROSITE" id="PS50889">
    <property type="entry name" value="S4"/>
    <property type="match status" value="1"/>
</dbReference>
<protein>
    <submittedName>
        <fullName evidence="2">Uncharacterized protein</fullName>
    </submittedName>
</protein>
<keyword evidence="1" id="KW-0694">RNA-binding</keyword>
<dbReference type="Proteomes" id="UP000005666">
    <property type="component" value="Chromosome 1"/>
</dbReference>
<dbReference type="GeneID" id="11532709"/>
<dbReference type="KEGG" id="tpf:TPHA_0A04610"/>
<dbReference type="AlphaFoldDB" id="G8BNQ6"/>
<reference evidence="2 3" key="1">
    <citation type="journal article" date="2011" name="Proc. Natl. Acad. Sci. U.S.A.">
        <title>Evolutionary erosion of yeast sex chromosomes by mating-type switching accidents.</title>
        <authorList>
            <person name="Gordon J.L."/>
            <person name="Armisen D."/>
            <person name="Proux-Wera E."/>
            <person name="Oheigeartaigh S.S."/>
            <person name="Byrne K.P."/>
            <person name="Wolfe K.H."/>
        </authorList>
    </citation>
    <scope>NUCLEOTIDE SEQUENCE [LARGE SCALE GENOMIC DNA]</scope>
    <source>
        <strain evidence="3">ATCC 24235 / CBS 4417 / NBRC 1672 / NRRL Y-8282 / UCD 70-5</strain>
    </source>
</reference>
<proteinExistence type="predicted"/>
<name>G8BNQ6_TETPH</name>
<accession>G8BNQ6</accession>
<evidence type="ECO:0000256" key="1">
    <source>
        <dbReference type="PROSITE-ProRule" id="PRU00182"/>
    </source>
</evidence>
<dbReference type="GO" id="GO:0003723">
    <property type="term" value="F:RNA binding"/>
    <property type="evidence" value="ECO:0007669"/>
    <property type="project" value="UniProtKB-KW"/>
</dbReference>
<organism evidence="2 3">
    <name type="scientific">Tetrapisispora phaffii (strain ATCC 24235 / CBS 4417 / NBRC 1672 / NRRL Y-8282 / UCD 70-5)</name>
    <name type="common">Yeast</name>
    <name type="synonym">Fabospora phaffii</name>
    <dbReference type="NCBI Taxonomy" id="1071381"/>
    <lineage>
        <taxon>Eukaryota</taxon>
        <taxon>Fungi</taxon>
        <taxon>Dikarya</taxon>
        <taxon>Ascomycota</taxon>
        <taxon>Saccharomycotina</taxon>
        <taxon>Saccharomycetes</taxon>
        <taxon>Saccharomycetales</taxon>
        <taxon>Saccharomycetaceae</taxon>
        <taxon>Tetrapisispora</taxon>
    </lineage>
</organism>
<keyword evidence="3" id="KW-1185">Reference proteome</keyword>
<dbReference type="OrthoDB" id="4062049at2759"/>
<sequence length="328" mass="38282">MRCLSLIFSRSLGNLAIDYSYLKQVHGVYCNVVTPKTPAISIEESDNKLTNEYSLELPLEYRTNIYKTKNLNYNPINAAAAKLRGIPSLIHRIRYQEKLFAKEANVYSCDYFSLTYFPPNHFLSLFRKSKPSICVLPLMKQPFNGEIVPKDITNDKTLTDEFYKNFEKQYQAILKKYPSIIPKDYAFIRRNIQVMTKRTFIEQWSKLSGDKAISELIEYGSESSKEKSIFTYIDGDGNSLKGVAKDGYYHYQIFKYPSPNEHELFRDNIKRSVDVVAKLVSIDNKKEDKNQKKIDWVTRDNDRISLKKINSLLRQHDLPLLIRNKEKP</sequence>